<keyword evidence="2" id="KW-1185">Reference proteome</keyword>
<gene>
    <name evidence="1" type="ORF">H4R21_002874</name>
</gene>
<dbReference type="Proteomes" id="UP001140087">
    <property type="component" value="Unassembled WGS sequence"/>
</dbReference>
<comment type="caution">
    <text evidence="1">The sequence shown here is derived from an EMBL/GenBank/DDBJ whole genome shotgun (WGS) entry which is preliminary data.</text>
</comment>
<evidence type="ECO:0000313" key="1">
    <source>
        <dbReference type="EMBL" id="KAJ2801212.1"/>
    </source>
</evidence>
<dbReference type="EMBL" id="JANBUN010000812">
    <property type="protein sequence ID" value="KAJ2801212.1"/>
    <property type="molecule type" value="Genomic_DNA"/>
</dbReference>
<proteinExistence type="predicted"/>
<accession>A0ACC1L4V9</accession>
<reference evidence="1" key="1">
    <citation type="submission" date="2022-07" db="EMBL/GenBank/DDBJ databases">
        <title>Phylogenomic reconstructions and comparative analyses of Kickxellomycotina fungi.</title>
        <authorList>
            <person name="Reynolds N.K."/>
            <person name="Stajich J.E."/>
            <person name="Barry K."/>
            <person name="Grigoriev I.V."/>
            <person name="Crous P."/>
            <person name="Smith M.E."/>
        </authorList>
    </citation>
    <scope>NUCLEOTIDE SEQUENCE</scope>
    <source>
        <strain evidence="1">BCRC 34780</strain>
    </source>
</reference>
<name>A0ACC1L4V9_9FUNG</name>
<sequence>MAVDLQSKEQFVEILRESSEKLVVVDFYSQTCPPCRVMDQALTELARQYPTVGFYKVDIHRLTEVAAQCRITATPTLQFYRNGRSVNEFRGGSRKAIVDAIEAGLSADSGSGEARSAFGVVGHSDVTRLVHKTQSECLNQDDDHPLENVFSEGDSVLASDVDEQMVLHVAFSQAIKLHSIMLKAPADRAPKTIRIFANRTDIGFDDAESTPATQEIEMTEAMYESGGVVNLRYVRFQNVDSLSIFVADNLAGDDVTAISQIAFIGTPLDSANMSGISKSEDGHAH</sequence>
<evidence type="ECO:0000313" key="2">
    <source>
        <dbReference type="Proteomes" id="UP001140087"/>
    </source>
</evidence>
<organism evidence="1 2">
    <name type="scientific">Coemansia helicoidea</name>
    <dbReference type="NCBI Taxonomy" id="1286919"/>
    <lineage>
        <taxon>Eukaryota</taxon>
        <taxon>Fungi</taxon>
        <taxon>Fungi incertae sedis</taxon>
        <taxon>Zoopagomycota</taxon>
        <taxon>Kickxellomycotina</taxon>
        <taxon>Kickxellomycetes</taxon>
        <taxon>Kickxellales</taxon>
        <taxon>Kickxellaceae</taxon>
        <taxon>Coemansia</taxon>
    </lineage>
</organism>
<protein>
    <submittedName>
        <fullName evidence="1">Uncharacterized protein</fullName>
    </submittedName>
</protein>